<reference evidence="2 3" key="1">
    <citation type="submission" date="2024-09" db="EMBL/GenBank/DDBJ databases">
        <authorList>
            <person name="D'Angelo T."/>
        </authorList>
    </citation>
    <scope>NUCLEOTIDE SEQUENCE [LARGE SCALE GENOMIC DNA]</scope>
    <source>
        <strain evidence="2">SAG AM-320-E07</strain>
    </source>
</reference>
<dbReference type="Gene3D" id="2.60.40.10">
    <property type="entry name" value="Immunoglobulins"/>
    <property type="match status" value="1"/>
</dbReference>
<feature type="domain" description="PKD" evidence="1">
    <location>
        <begin position="35"/>
        <end position="96"/>
    </location>
</feature>
<dbReference type="PROSITE" id="PS50093">
    <property type="entry name" value="PKD"/>
    <property type="match status" value="1"/>
</dbReference>
<feature type="non-terminal residue" evidence="2">
    <location>
        <position position="1"/>
    </location>
</feature>
<name>A0ABV6YMC0_UNCEI</name>
<proteinExistence type="predicted"/>
<organism evidence="2 3">
    <name type="scientific">Eiseniibacteriota bacterium</name>
    <dbReference type="NCBI Taxonomy" id="2212470"/>
    <lineage>
        <taxon>Bacteria</taxon>
        <taxon>Candidatus Eiseniibacteriota</taxon>
    </lineage>
</organism>
<gene>
    <name evidence="2" type="ORF">ACFL6M_07645</name>
</gene>
<accession>A0ABV6YMC0</accession>
<evidence type="ECO:0000313" key="3">
    <source>
        <dbReference type="Proteomes" id="UP001593833"/>
    </source>
</evidence>
<dbReference type="Proteomes" id="UP001593833">
    <property type="component" value="Unassembled WGS sequence"/>
</dbReference>
<comment type="caution">
    <text evidence="2">The sequence shown here is derived from an EMBL/GenBank/DDBJ whole genome shotgun (WGS) entry which is preliminary data.</text>
</comment>
<dbReference type="SUPFAM" id="SSF49299">
    <property type="entry name" value="PKD domain"/>
    <property type="match status" value="1"/>
</dbReference>
<dbReference type="InterPro" id="IPR035986">
    <property type="entry name" value="PKD_dom_sf"/>
</dbReference>
<evidence type="ECO:0000313" key="2">
    <source>
        <dbReference type="EMBL" id="MFC1573453.1"/>
    </source>
</evidence>
<evidence type="ECO:0000259" key="1">
    <source>
        <dbReference type="PROSITE" id="PS50093"/>
    </source>
</evidence>
<dbReference type="InterPro" id="IPR000601">
    <property type="entry name" value="PKD_dom"/>
</dbReference>
<protein>
    <recommendedName>
        <fullName evidence="1">PKD domain-containing protein</fullName>
    </recommendedName>
</protein>
<dbReference type="InterPro" id="IPR013783">
    <property type="entry name" value="Ig-like_fold"/>
</dbReference>
<keyword evidence="3" id="KW-1185">Reference proteome</keyword>
<sequence length="358" mass="38280">RVTDEEMLVRISGPDRFEPTSSGETKEYTADIIGGVPAYDATWRLYPGGQGGEIQGADADSVDYSFSFDEPGSYYLSLDVTDAVGSTAHATRLVTVKKVTDLDAQIQVVPSGGRTPAHDYTATISISGGILVVKGAKKSYDVEMHWDYNSSESVTVASPSGPPESSVRLPHTYDEGGSYNLYAVVTDGVGDRVETDVITIDTEPALSFTECRVNIRVMGDIETIVDSEPTTNTIARSYLSNWAEGGFTGNIFTGSYEEEIFGKTGSIVITLDGTGERVESYRWTEESETTGGAIFTTAEGAGVVVPGDPNTGIYKLEGEATCGAVTTLENYSDGTNPFTLTGHQCNSQSSIEIAFMER</sequence>
<dbReference type="EMBL" id="JBHPKH010000169">
    <property type="protein sequence ID" value="MFC1573453.1"/>
    <property type="molecule type" value="Genomic_DNA"/>
</dbReference>